<dbReference type="SUPFAM" id="SSF47473">
    <property type="entry name" value="EF-hand"/>
    <property type="match status" value="1"/>
</dbReference>
<evidence type="ECO:0000259" key="3">
    <source>
        <dbReference type="PROSITE" id="PS50086"/>
    </source>
</evidence>
<dbReference type="Proteomes" id="UP000033140">
    <property type="component" value="Unassembled WGS sequence"/>
</dbReference>
<dbReference type="InterPro" id="IPR011992">
    <property type="entry name" value="EF-hand-dom_pair"/>
</dbReference>
<dbReference type="Gene3D" id="1.10.8.270">
    <property type="entry name" value="putative rabgap domain of human tbc1 domain family member 14 like domains"/>
    <property type="match status" value="1"/>
</dbReference>
<dbReference type="AlphaFoldDB" id="A0A0E9NLY4"/>
<protein>
    <recommendedName>
        <fullName evidence="3">Rab-GAP TBC domain-containing protein</fullName>
    </recommendedName>
</protein>
<feature type="region of interest" description="Disordered" evidence="2">
    <location>
        <begin position="182"/>
        <end position="203"/>
    </location>
</feature>
<proteinExistence type="predicted"/>
<keyword evidence="5" id="KW-1185">Reference proteome</keyword>
<dbReference type="InterPro" id="IPR011993">
    <property type="entry name" value="PH-like_dom_sf"/>
</dbReference>
<dbReference type="Gene3D" id="1.10.238.10">
    <property type="entry name" value="EF-hand"/>
    <property type="match status" value="1"/>
</dbReference>
<dbReference type="STRING" id="698492.A0A0E9NLY4"/>
<evidence type="ECO:0000313" key="4">
    <source>
        <dbReference type="EMBL" id="GAO50415.1"/>
    </source>
</evidence>
<dbReference type="GO" id="GO:0005096">
    <property type="term" value="F:GTPase activator activity"/>
    <property type="evidence" value="ECO:0007669"/>
    <property type="project" value="UniProtKB-KW"/>
</dbReference>
<organism evidence="4 5">
    <name type="scientific">Saitoella complicata (strain BCRC 22490 / CBS 7301 / JCM 7358 / NBRC 10748 / NRRL Y-17804)</name>
    <dbReference type="NCBI Taxonomy" id="698492"/>
    <lineage>
        <taxon>Eukaryota</taxon>
        <taxon>Fungi</taxon>
        <taxon>Dikarya</taxon>
        <taxon>Ascomycota</taxon>
        <taxon>Taphrinomycotina</taxon>
        <taxon>Taphrinomycotina incertae sedis</taxon>
        <taxon>Saitoella</taxon>
    </lineage>
</organism>
<evidence type="ECO:0000313" key="5">
    <source>
        <dbReference type="Proteomes" id="UP000033140"/>
    </source>
</evidence>
<dbReference type="SMART" id="SM00568">
    <property type="entry name" value="GRAM"/>
    <property type="match status" value="1"/>
</dbReference>
<reference evidence="4 5" key="1">
    <citation type="journal article" date="2011" name="J. Gen. Appl. Microbiol.">
        <title>Draft genome sequencing of the enigmatic yeast Saitoella complicata.</title>
        <authorList>
            <person name="Nishida H."/>
            <person name="Hamamoto M."/>
            <person name="Sugiyama J."/>
        </authorList>
    </citation>
    <scope>NUCLEOTIDE SEQUENCE [LARGE SCALE GENOMIC DNA]</scope>
    <source>
        <strain evidence="4 5">NRRL Y-17804</strain>
    </source>
</reference>
<feature type="compositionally biased region" description="Acidic residues" evidence="2">
    <location>
        <begin position="862"/>
        <end position="874"/>
    </location>
</feature>
<dbReference type="OMA" id="IYMSETQ"/>
<gene>
    <name evidence="4" type="ORF">G7K_4541-t1</name>
</gene>
<dbReference type="InterPro" id="IPR004182">
    <property type="entry name" value="GRAM"/>
</dbReference>
<reference evidence="4 5" key="3">
    <citation type="journal article" date="2015" name="Genome Announc.">
        <title>Draft Genome Sequence of the Archiascomycetous Yeast Saitoella complicata.</title>
        <authorList>
            <person name="Yamauchi K."/>
            <person name="Kondo S."/>
            <person name="Hamamoto M."/>
            <person name="Takahashi Y."/>
            <person name="Ogura Y."/>
            <person name="Hayashi T."/>
            <person name="Nishida H."/>
        </authorList>
    </citation>
    <scope>NUCLEOTIDE SEQUENCE [LARGE SCALE GENOMIC DNA]</scope>
    <source>
        <strain evidence="4 5">NRRL Y-17804</strain>
    </source>
</reference>
<dbReference type="InterPro" id="IPR050302">
    <property type="entry name" value="Rab_GAP_TBC_domain"/>
</dbReference>
<dbReference type="GO" id="GO:0031267">
    <property type="term" value="F:small GTPase binding"/>
    <property type="evidence" value="ECO:0007669"/>
    <property type="project" value="TreeGrafter"/>
</dbReference>
<reference evidence="4 5" key="2">
    <citation type="journal article" date="2014" name="J. Gen. Appl. Microbiol.">
        <title>The early diverging ascomycetous budding yeast Saitoella complicata has three histone deacetylases belonging to the Clr6, Hos2, and Rpd3 lineages.</title>
        <authorList>
            <person name="Nishida H."/>
            <person name="Matsumoto T."/>
            <person name="Kondo S."/>
            <person name="Hamamoto M."/>
            <person name="Yoshikawa H."/>
        </authorList>
    </citation>
    <scope>NUCLEOTIDE SEQUENCE [LARGE SCALE GENOMIC DNA]</scope>
    <source>
        <strain evidence="4 5">NRRL Y-17804</strain>
    </source>
</reference>
<dbReference type="Gene3D" id="2.30.29.30">
    <property type="entry name" value="Pleckstrin-homology domain (PH domain)/Phosphotyrosine-binding domain (PTB)"/>
    <property type="match status" value="1"/>
</dbReference>
<dbReference type="Gene3D" id="1.10.472.80">
    <property type="entry name" value="Ypt/Rab-GAP domain of gyp1p, domain 3"/>
    <property type="match status" value="1"/>
</dbReference>
<dbReference type="Gene3D" id="1.10.10.750">
    <property type="entry name" value="Ypt/Rab-GAP domain of gyp1p, domain 1"/>
    <property type="match status" value="1"/>
</dbReference>
<feature type="compositionally biased region" description="Low complexity" evidence="2">
    <location>
        <begin position="842"/>
        <end position="855"/>
    </location>
</feature>
<feature type="compositionally biased region" description="Basic and acidic residues" evidence="2">
    <location>
        <begin position="182"/>
        <end position="198"/>
    </location>
</feature>
<dbReference type="SMART" id="SM00164">
    <property type="entry name" value="TBC"/>
    <property type="match status" value="1"/>
</dbReference>
<sequence>MDLSSLRRKASVALNLALNPSSSPSPPPTDPLPTRDDIFRTQFRLPDSEHLLHDIACEFALPHSSVANGSNQSQLHYTGRIMLSEAYLCFWTNDRRSASFVLPLYTIRRVERLHSKSYLFALSIITWHDLKLNLSFIGSRGTCEAFCDALKHNLRGQLSEMKSLKPFLGTVWSEYMMTTAKEKEKDNNGTESEKEKKGPSTGLGAIYGYPGDARKLRDKSKMRLWAEYLRENGRNLTLIRFPTFSKLIRVGLPNKLRGEIWELCSGSMYSRWSHTGFYQKILVDNEGRTSLSLEEIEKDLNRSLPEYAGYQNDEGIAALRRVLSAYSWRNPELGYCQAMNIVVAALLIYMSEEQAFWLLDLLCDKFLPGYYSTTMYGTLLDQRVFESLVEKTMPVLWSHFTSTDIQLSVVSLPWFLSLYINSMPLVLAYRVLDCFFLEGPRVLFQVGLAILRINGEELLDVTDDGSFISVLKSYFSRLEESAHPNSSNPKLRQVTRFQELMVVAFKEFSGITHETVVSERRKYKNSVLNSIESFAKRTQLRNLHNTGRLTPTDISNIYDRFHTAIFTRRVGLGSTTESRMDYEAFRVYLSGIASWARDDSLEDLPTGEKRLVMTATPADHPFLQKIFARWDTTLCSALSLQDVVSGSAQLALVDLMHLIQWWFELFDDDGDGKVGREGILGIGEAMLWVTRNDVERDEGFLNAVSGFLKRTFEYAEKEPTPASTPQESTLIDFLDDSDAEPEEDEKDTKTKEAPANADQALGELSITLPTLRMVILADEYLENFFDHKFAETITFAPQDTSASSGKTQQRLRGMLDTLVTDGMRVATEVRRKMEESQREALKQQAAQRAAAGAGQKAKEREESLEEEEAEEGVQEGDRDLLSTGDFMDSQGASGGRSRVGSIAGPTGVSIH</sequence>
<feature type="region of interest" description="Disordered" evidence="2">
    <location>
        <begin position="834"/>
        <end position="911"/>
    </location>
</feature>
<feature type="region of interest" description="Disordered" evidence="2">
    <location>
        <begin position="738"/>
        <end position="757"/>
    </location>
</feature>
<dbReference type="FunFam" id="1.10.8.270:FF:000015">
    <property type="entry name" value="GTPase activating protein (Gyp2)"/>
    <property type="match status" value="1"/>
</dbReference>
<name>A0A0E9NLY4_SAICN</name>
<evidence type="ECO:0000256" key="1">
    <source>
        <dbReference type="ARBA" id="ARBA00022468"/>
    </source>
</evidence>
<keyword evidence="1" id="KW-0343">GTPase activation</keyword>
<comment type="caution">
    <text evidence="4">The sequence shown here is derived from an EMBL/GenBank/DDBJ whole genome shotgun (WGS) entry which is preliminary data.</text>
</comment>
<dbReference type="PANTHER" id="PTHR47219:SF20">
    <property type="entry name" value="TBC1 DOMAIN FAMILY MEMBER 2B"/>
    <property type="match status" value="1"/>
</dbReference>
<dbReference type="EMBL" id="BACD03000032">
    <property type="protein sequence ID" value="GAO50415.1"/>
    <property type="molecule type" value="Genomic_DNA"/>
</dbReference>
<dbReference type="FunFam" id="1.10.472.80:FF:000021">
    <property type="entry name" value="GTPase activating protein (Gyp2)"/>
    <property type="match status" value="1"/>
</dbReference>
<dbReference type="Pfam" id="PF02893">
    <property type="entry name" value="GRAM"/>
    <property type="match status" value="1"/>
</dbReference>
<dbReference type="InterPro" id="IPR000195">
    <property type="entry name" value="Rab-GAP-TBC_dom"/>
</dbReference>
<dbReference type="PROSITE" id="PS50086">
    <property type="entry name" value="TBC_RABGAP"/>
    <property type="match status" value="1"/>
</dbReference>
<accession>A0A0E9NLY4</accession>
<evidence type="ECO:0000256" key="2">
    <source>
        <dbReference type="SAM" id="MobiDB-lite"/>
    </source>
</evidence>
<dbReference type="InterPro" id="IPR035969">
    <property type="entry name" value="Rab-GAP_TBC_sf"/>
</dbReference>
<feature type="domain" description="Rab-GAP TBC" evidence="3">
    <location>
        <begin position="251"/>
        <end position="439"/>
    </location>
</feature>
<dbReference type="Pfam" id="PF00566">
    <property type="entry name" value="RabGAP-TBC"/>
    <property type="match status" value="1"/>
</dbReference>
<dbReference type="PANTHER" id="PTHR47219">
    <property type="entry name" value="RAB GTPASE-ACTIVATING PROTEIN 1-LIKE"/>
    <property type="match status" value="1"/>
</dbReference>
<dbReference type="SUPFAM" id="SSF47923">
    <property type="entry name" value="Ypt/Rab-GAP domain of gyp1p"/>
    <property type="match status" value="2"/>
</dbReference>